<proteinExistence type="predicted"/>
<organism evidence="1">
    <name type="scientific">Anguilla anguilla</name>
    <name type="common">European freshwater eel</name>
    <name type="synonym">Muraena anguilla</name>
    <dbReference type="NCBI Taxonomy" id="7936"/>
    <lineage>
        <taxon>Eukaryota</taxon>
        <taxon>Metazoa</taxon>
        <taxon>Chordata</taxon>
        <taxon>Craniata</taxon>
        <taxon>Vertebrata</taxon>
        <taxon>Euteleostomi</taxon>
        <taxon>Actinopterygii</taxon>
        <taxon>Neopterygii</taxon>
        <taxon>Teleostei</taxon>
        <taxon>Anguilliformes</taxon>
        <taxon>Anguillidae</taxon>
        <taxon>Anguilla</taxon>
    </lineage>
</organism>
<dbReference type="AlphaFoldDB" id="A0A0E9TIH8"/>
<evidence type="ECO:0000313" key="1">
    <source>
        <dbReference type="EMBL" id="JAH53237.1"/>
    </source>
</evidence>
<name>A0A0E9TIH8_ANGAN</name>
<dbReference type="EMBL" id="GBXM01099564">
    <property type="protein sequence ID" value="JAH09013.1"/>
    <property type="molecule type" value="Transcribed_RNA"/>
</dbReference>
<reference evidence="1" key="1">
    <citation type="submission" date="2014-11" db="EMBL/GenBank/DDBJ databases">
        <authorList>
            <person name="Amaro Gonzalez C."/>
        </authorList>
    </citation>
    <scope>NUCLEOTIDE SEQUENCE</scope>
</reference>
<accession>A0A0E9TIH8</accession>
<dbReference type="EMBL" id="GBXM01078497">
    <property type="protein sequence ID" value="JAH30080.1"/>
    <property type="molecule type" value="Transcribed_RNA"/>
</dbReference>
<protein>
    <submittedName>
        <fullName evidence="1">Uncharacterized protein</fullName>
    </submittedName>
</protein>
<sequence length="22" mass="2396">MPGCDWKANPATTILLCFITLS</sequence>
<dbReference type="EMBL" id="GBXM01055340">
    <property type="protein sequence ID" value="JAH53237.1"/>
    <property type="molecule type" value="Transcribed_RNA"/>
</dbReference>
<reference evidence="1" key="2">
    <citation type="journal article" date="2015" name="Fish Shellfish Immunol.">
        <title>Early steps in the European eel (Anguilla anguilla)-Vibrio vulnificus interaction in the gills: Role of the RtxA13 toxin.</title>
        <authorList>
            <person name="Callol A."/>
            <person name="Pajuelo D."/>
            <person name="Ebbesson L."/>
            <person name="Teles M."/>
            <person name="MacKenzie S."/>
            <person name="Amaro C."/>
        </authorList>
    </citation>
    <scope>NUCLEOTIDE SEQUENCE</scope>
</reference>